<evidence type="ECO:0008006" key="6">
    <source>
        <dbReference type="Google" id="ProtNLM"/>
    </source>
</evidence>
<feature type="transmembrane region" description="Helical" evidence="1">
    <location>
        <begin position="85"/>
        <end position="105"/>
    </location>
</feature>
<dbReference type="AlphaFoldDB" id="A0A410V4L7"/>
<evidence type="ECO:0000313" key="5">
    <source>
        <dbReference type="Proteomes" id="UP000625079"/>
    </source>
</evidence>
<name>A0A410V4L7_9BRAD</name>
<reference evidence="2" key="1">
    <citation type="journal article" date="2014" name="Int. J. Syst. Evol. Microbiol.">
        <title>Complete genome sequence of Corynebacterium casei LMG S-19264T (=DSM 44701T), isolated from a smear-ripened cheese.</title>
        <authorList>
            <consortium name="US DOE Joint Genome Institute (JGI-PGF)"/>
            <person name="Walter F."/>
            <person name="Albersmeier A."/>
            <person name="Kalinowski J."/>
            <person name="Ruckert C."/>
        </authorList>
    </citation>
    <scope>NUCLEOTIDE SEQUENCE</scope>
    <source>
        <strain evidence="2">CGMCC 1.15034</strain>
    </source>
</reference>
<evidence type="ECO:0000256" key="1">
    <source>
        <dbReference type="SAM" id="Phobius"/>
    </source>
</evidence>
<evidence type="ECO:0000313" key="4">
    <source>
        <dbReference type="Proteomes" id="UP000593880"/>
    </source>
</evidence>
<dbReference type="EMBL" id="BMHC01000014">
    <property type="protein sequence ID" value="GGI29168.1"/>
    <property type="molecule type" value="Genomic_DNA"/>
</dbReference>
<reference evidence="2" key="3">
    <citation type="submission" date="2022-12" db="EMBL/GenBank/DDBJ databases">
        <authorList>
            <person name="Sun Q."/>
            <person name="Zhou Y."/>
        </authorList>
    </citation>
    <scope>NUCLEOTIDE SEQUENCE</scope>
    <source>
        <strain evidence="2">CGMCC 1.15034</strain>
    </source>
</reference>
<reference evidence="3 4" key="2">
    <citation type="submission" date="2018-06" db="EMBL/GenBank/DDBJ databases">
        <title>Comparative genomics of rhizobia nodulating Arachis hypogaea in China.</title>
        <authorList>
            <person name="Li Y."/>
        </authorList>
    </citation>
    <scope>NUCLEOTIDE SEQUENCE [LARGE SCALE GENOMIC DNA]</scope>
    <source>
        <strain evidence="3 4">CCBAU 51658</strain>
    </source>
</reference>
<keyword evidence="1" id="KW-0812">Transmembrane</keyword>
<keyword evidence="4" id="KW-1185">Reference proteome</keyword>
<organism evidence="2 5">
    <name type="scientific">Bradyrhizobium guangdongense</name>
    <dbReference type="NCBI Taxonomy" id="1325090"/>
    <lineage>
        <taxon>Bacteria</taxon>
        <taxon>Pseudomonadati</taxon>
        <taxon>Pseudomonadota</taxon>
        <taxon>Alphaproteobacteria</taxon>
        <taxon>Hyphomicrobiales</taxon>
        <taxon>Nitrobacteraceae</taxon>
        <taxon>Bradyrhizobium</taxon>
    </lineage>
</organism>
<dbReference type="Proteomes" id="UP000625079">
    <property type="component" value="Unassembled WGS sequence"/>
</dbReference>
<feature type="transmembrane region" description="Helical" evidence="1">
    <location>
        <begin position="361"/>
        <end position="384"/>
    </location>
</feature>
<gene>
    <name evidence="2" type="ORF">GCM10010987_53050</name>
    <name evidence="3" type="ORF">XH86_13695</name>
</gene>
<feature type="transmembrane region" description="Helical" evidence="1">
    <location>
        <begin position="212"/>
        <end position="229"/>
    </location>
</feature>
<dbReference type="Proteomes" id="UP000593880">
    <property type="component" value="Chromosome"/>
</dbReference>
<feature type="transmembrane region" description="Helical" evidence="1">
    <location>
        <begin position="186"/>
        <end position="205"/>
    </location>
</feature>
<feature type="transmembrane region" description="Helical" evidence="1">
    <location>
        <begin position="51"/>
        <end position="73"/>
    </location>
</feature>
<evidence type="ECO:0000313" key="2">
    <source>
        <dbReference type="EMBL" id="GGI29168.1"/>
    </source>
</evidence>
<proteinExistence type="predicted"/>
<protein>
    <recommendedName>
        <fullName evidence="6">Oligosaccharide repeat unit polymerase</fullName>
    </recommendedName>
</protein>
<accession>A0A410V4L7</accession>
<sequence length="446" mass="48539">MGSRKPAMKYAVHYEPGNRQLAALVCACSAICCASLFYVATRYPEFHIAFYSGWLLSAVLTTLSFASLSWLFAVARFSPGYLVGFYLYIMMLGFLWLNAFAPLQYNHLLSGISAAVSAVAFLLPALLILSPVSQIYALSIRSVDRLLIAIVLVAIATIAAGARYNFKLVGLDDIYQFRGELAFPTALNYAIGIVSSALLPFAYACFALRSQFWRAGFVILLMLLFYPITLSKMSLFAPAWIIGLTIASGMFGSRATVVLSILVPVSLGVALLSLHTSGLLTSSVAPGYFGLVNFRMIAIPSLAMEYYNHFFATHQLTYFCQIRLLGPLLGCPYNEPLAVVMSKYYDAGGSFNASLFATEGIASLGPVFAPLAAFVCGLIIAIANRMSTGLPNRFVLLSGGVLGQAFLNIPFTTTLLSQGAALTFLLWYLMPRDMFKLEPEDQHLGR</sequence>
<feature type="transmembrane region" description="Helical" evidence="1">
    <location>
        <begin position="145"/>
        <end position="166"/>
    </location>
</feature>
<keyword evidence="1" id="KW-1133">Transmembrane helix</keyword>
<feature type="transmembrane region" description="Helical" evidence="1">
    <location>
        <begin position="259"/>
        <end position="280"/>
    </location>
</feature>
<dbReference type="EMBL" id="CP030057">
    <property type="protein sequence ID" value="QOZ59664.1"/>
    <property type="molecule type" value="Genomic_DNA"/>
</dbReference>
<keyword evidence="1" id="KW-0472">Membrane</keyword>
<feature type="transmembrane region" description="Helical" evidence="1">
    <location>
        <begin position="111"/>
        <end position="133"/>
    </location>
</feature>
<feature type="transmembrane region" description="Helical" evidence="1">
    <location>
        <begin position="21"/>
        <end position="39"/>
    </location>
</feature>
<feature type="transmembrane region" description="Helical" evidence="1">
    <location>
        <begin position="405"/>
        <end position="430"/>
    </location>
</feature>
<evidence type="ECO:0000313" key="3">
    <source>
        <dbReference type="EMBL" id="QOZ59664.1"/>
    </source>
</evidence>